<evidence type="ECO:0000313" key="4">
    <source>
        <dbReference type="EMBL" id="KAE9126047.1"/>
    </source>
</evidence>
<dbReference type="Proteomes" id="UP000429523">
    <property type="component" value="Unassembled WGS sequence"/>
</dbReference>
<organism evidence="8 11">
    <name type="scientific">Phytophthora fragariae</name>
    <dbReference type="NCBI Taxonomy" id="53985"/>
    <lineage>
        <taxon>Eukaryota</taxon>
        <taxon>Sar</taxon>
        <taxon>Stramenopiles</taxon>
        <taxon>Oomycota</taxon>
        <taxon>Peronosporomycetes</taxon>
        <taxon>Peronosporales</taxon>
        <taxon>Peronosporaceae</taxon>
        <taxon>Phytophthora</taxon>
    </lineage>
</organism>
<evidence type="ECO:0000313" key="11">
    <source>
        <dbReference type="Proteomes" id="UP000437068"/>
    </source>
</evidence>
<keyword evidence="10" id="KW-1185">Reference proteome</keyword>
<name>A0A6A4CS15_9STRA</name>
<dbReference type="EMBL" id="QXGF01001322">
    <property type="protein sequence ID" value="KAE8930847.1"/>
    <property type="molecule type" value="Genomic_DNA"/>
</dbReference>
<evidence type="ECO:0000313" key="12">
    <source>
        <dbReference type="Proteomes" id="UP000440367"/>
    </source>
</evidence>
<dbReference type="EMBL" id="QXGA01001197">
    <property type="protein sequence ID" value="KAE9126047.1"/>
    <property type="molecule type" value="Genomic_DNA"/>
</dbReference>
<dbReference type="Proteomes" id="UP000433483">
    <property type="component" value="Unassembled WGS sequence"/>
</dbReference>
<gene>
    <name evidence="8" type="ORF">PF001_g17289</name>
    <name evidence="7" type="ORF">PF002_g19213</name>
    <name evidence="6" type="ORF">PF004_g16596</name>
    <name evidence="5" type="ORF">PF005_g17551</name>
    <name evidence="4" type="ORF">PF006_g16818</name>
    <name evidence="2" type="ORF">PF007_g18040</name>
    <name evidence="1" type="ORF">PF009_g19073</name>
    <name evidence="3" type="ORF">PF010_g17068</name>
</gene>
<sequence>MDITTTIAAKSRVPHWVMVQCETGSSPSCDAQRVDAVRVQGSRDVFIRYEALDDELNDGNTVARVRVIKGGVHDPKDVIVQLSTAEGLLTLDVTASKKTIEVVLLQKDQLQRVESRGSGDVVVEDNVLATIGTSLSIAVLGSGDVYATTTETVQMDTLTLSSKGSGRLQASFAELRVSKLQVQSYASGDVAVFVESDSETDNLSIVAEGPGDACLNWGAAMSVNQFMVQQVGAGD</sequence>
<comment type="caution">
    <text evidence="8">The sequence shown here is derived from an EMBL/GenBank/DDBJ whole genome shotgun (WGS) entry which is preliminary data.</text>
</comment>
<dbReference type="Proteomes" id="UP000440732">
    <property type="component" value="Unassembled WGS sequence"/>
</dbReference>
<evidence type="ECO:0000313" key="13">
    <source>
        <dbReference type="Proteomes" id="UP000440732"/>
    </source>
</evidence>
<reference evidence="9 10" key="1">
    <citation type="submission" date="2018-08" db="EMBL/GenBank/DDBJ databases">
        <title>Genomic investigation of the strawberry pathogen Phytophthora fragariae indicates pathogenicity is determined by transcriptional variation in three key races.</title>
        <authorList>
            <person name="Adams T.M."/>
            <person name="Armitage A.D."/>
            <person name="Sobczyk M.K."/>
            <person name="Bates H.J."/>
            <person name="Dunwell J.M."/>
            <person name="Nellist C.F."/>
            <person name="Harrison R.J."/>
        </authorList>
    </citation>
    <scope>NUCLEOTIDE SEQUENCE [LARGE SCALE GENOMIC DNA]</scope>
    <source>
        <strain evidence="8 11">A4</strain>
        <strain evidence="7 12">BC-1</strain>
        <strain evidence="6 15">BC-23</strain>
        <strain evidence="5 10">NOV-27</strain>
        <strain evidence="4 13">NOV-5</strain>
        <strain evidence="2 14">NOV-71</strain>
        <strain evidence="1 9">NOV-9</strain>
        <strain evidence="3 16">ONT-3</strain>
    </source>
</reference>
<evidence type="ECO:0000313" key="8">
    <source>
        <dbReference type="EMBL" id="KAE9295509.1"/>
    </source>
</evidence>
<accession>A0A6A4CS15</accession>
<dbReference type="EMBL" id="QXFZ01001266">
    <property type="protein sequence ID" value="KAE9093675.1"/>
    <property type="molecule type" value="Genomic_DNA"/>
</dbReference>
<evidence type="ECO:0000313" key="7">
    <source>
        <dbReference type="EMBL" id="KAE9209072.1"/>
    </source>
</evidence>
<dbReference type="PANTHER" id="PTHR39200:SF1">
    <property type="entry name" value="AUTO-TRANSPORTER ADHESIN HEAD GIN DOMAIN-CONTAINING PROTEIN-RELATED"/>
    <property type="match status" value="1"/>
</dbReference>
<dbReference type="Gene3D" id="2.160.20.120">
    <property type="match status" value="1"/>
</dbReference>
<dbReference type="Proteomes" id="UP000440367">
    <property type="component" value="Unassembled WGS sequence"/>
</dbReference>
<dbReference type="Proteomes" id="UP000488956">
    <property type="component" value="Unassembled WGS sequence"/>
</dbReference>
<dbReference type="EMBL" id="QXGD01001314">
    <property type="protein sequence ID" value="KAE9209072.1"/>
    <property type="molecule type" value="Genomic_DNA"/>
</dbReference>
<evidence type="ECO:0000313" key="15">
    <source>
        <dbReference type="Proteomes" id="UP000476176"/>
    </source>
</evidence>
<dbReference type="EMBL" id="QXFX01001208">
    <property type="protein sequence ID" value="KAE9094510.1"/>
    <property type="molecule type" value="Genomic_DNA"/>
</dbReference>
<dbReference type="AlphaFoldDB" id="A0A6A4CS15"/>
<dbReference type="EMBL" id="QXGE01001242">
    <property type="protein sequence ID" value="KAE9295509.1"/>
    <property type="molecule type" value="Genomic_DNA"/>
</dbReference>
<dbReference type="EMBL" id="QXGC01001187">
    <property type="protein sequence ID" value="KAE9209007.1"/>
    <property type="molecule type" value="Genomic_DNA"/>
</dbReference>
<evidence type="ECO:0000313" key="9">
    <source>
        <dbReference type="Proteomes" id="UP000429523"/>
    </source>
</evidence>
<dbReference type="OrthoDB" id="161142at2759"/>
<evidence type="ECO:0000313" key="3">
    <source>
        <dbReference type="EMBL" id="KAE9094510.1"/>
    </source>
</evidence>
<dbReference type="Proteomes" id="UP000441208">
    <property type="component" value="Unassembled WGS sequence"/>
</dbReference>
<evidence type="ECO:0000313" key="6">
    <source>
        <dbReference type="EMBL" id="KAE9209007.1"/>
    </source>
</evidence>
<evidence type="ECO:0000313" key="5">
    <source>
        <dbReference type="EMBL" id="KAE9194785.1"/>
    </source>
</evidence>
<proteinExistence type="predicted"/>
<evidence type="ECO:0000313" key="14">
    <source>
        <dbReference type="Proteomes" id="UP000441208"/>
    </source>
</evidence>
<protein>
    <submittedName>
        <fullName evidence="8">Uncharacterized protein</fullName>
    </submittedName>
</protein>
<dbReference type="PANTHER" id="PTHR39200">
    <property type="entry name" value="HYPOTHETICAL EXPORTED PROTEIN"/>
    <property type="match status" value="1"/>
</dbReference>
<evidence type="ECO:0000313" key="1">
    <source>
        <dbReference type="EMBL" id="KAE8930847.1"/>
    </source>
</evidence>
<evidence type="ECO:0000313" key="2">
    <source>
        <dbReference type="EMBL" id="KAE9093675.1"/>
    </source>
</evidence>
<dbReference type="EMBL" id="QXGB01001216">
    <property type="protein sequence ID" value="KAE9194785.1"/>
    <property type="molecule type" value="Genomic_DNA"/>
</dbReference>
<evidence type="ECO:0000313" key="16">
    <source>
        <dbReference type="Proteomes" id="UP000488956"/>
    </source>
</evidence>
<dbReference type="Proteomes" id="UP000476176">
    <property type="component" value="Unassembled WGS sequence"/>
</dbReference>
<dbReference type="Proteomes" id="UP000437068">
    <property type="component" value="Unassembled WGS sequence"/>
</dbReference>
<evidence type="ECO:0000313" key="10">
    <source>
        <dbReference type="Proteomes" id="UP000433483"/>
    </source>
</evidence>